<protein>
    <submittedName>
        <fullName evidence="2">Uncharacterized protein</fullName>
    </submittedName>
</protein>
<organism evidence="2 3">
    <name type="scientific">Polarella glacialis</name>
    <name type="common">Dinoflagellate</name>
    <dbReference type="NCBI Taxonomy" id="89957"/>
    <lineage>
        <taxon>Eukaryota</taxon>
        <taxon>Sar</taxon>
        <taxon>Alveolata</taxon>
        <taxon>Dinophyceae</taxon>
        <taxon>Suessiales</taxon>
        <taxon>Suessiaceae</taxon>
        <taxon>Polarella</taxon>
    </lineage>
</organism>
<name>A0A813LLT3_POLGL</name>
<feature type="compositionally biased region" description="Low complexity" evidence="1">
    <location>
        <begin position="63"/>
        <end position="140"/>
    </location>
</feature>
<sequence length="682" mass="72913">MATAAFAGMKASKSHENPKTTKPSISWDENPEVPSRSSSSSTTASSNSKNNNRSVDFEVTLASSSSSSNNNYNSDKINNNSNNKDSNSKNNSSNSSNNSNNSSKNNNTNNSSSNNNSSNKSNSNNTKPTSNNNSNNNSISAIKPVPKSVQVLEKQLVSGDPEIRDSGLASITKLKPPVGPLTDLTAKLLEDGNWFVRRTAGAALTRCSELEDCAEIAIHSVAAPRLCHEDHEVRRQAARTLIYVAALGAGNHAPTAEDFRKNLFIPDMARKDLHPKAEGDDDDDDDKSPRSEANSMFGHAAPGSIQAVAPLLAGKEISVILTHEDPRVRNLALDSMNMLGSLAEPYTLKIVNCLKDDDASVRAAAMRSCTVLGRVMTPMCGELAGFLRHSNPAFRITGQHGLHALKQHSSQEVAAAVAKQLPILEEQVSTITETLEKSAAAKTMEVAEVNVKKRCVLDTLAQFKELSAPHGRAIAECLSDPDRIVRGAAIRALIESGPAVVPHALKPLRKRLEHDDPNVRRSAVDCLRGLAPLHLAVAGASGRTLQEGGAAATRAAEGEKLDRAVLDAQKQALLVLGGAGKHAKNFLPDIARELENPDFQVRRGALECLVDLKEHAASAAMEIAKRLLHADPVVRRTAVETLGRMAVHGADVMDRVKGLARDEKDEDVLTAIKVAMGAAKAQ</sequence>
<reference evidence="2" key="1">
    <citation type="submission" date="2021-02" db="EMBL/GenBank/DDBJ databases">
        <authorList>
            <person name="Dougan E. K."/>
            <person name="Rhodes N."/>
            <person name="Thang M."/>
            <person name="Chan C."/>
        </authorList>
    </citation>
    <scope>NUCLEOTIDE SEQUENCE</scope>
</reference>
<dbReference type="EMBL" id="CAJNNW010036208">
    <property type="protein sequence ID" value="CAE8732681.1"/>
    <property type="molecule type" value="Genomic_DNA"/>
</dbReference>
<dbReference type="Pfam" id="PF13646">
    <property type="entry name" value="HEAT_2"/>
    <property type="match status" value="2"/>
</dbReference>
<feature type="compositionally biased region" description="Low complexity" evidence="1">
    <location>
        <begin position="35"/>
        <end position="54"/>
    </location>
</feature>
<dbReference type="InterPro" id="IPR053259">
    <property type="entry name" value="Golvesin-related_Golgi"/>
</dbReference>
<feature type="region of interest" description="Disordered" evidence="1">
    <location>
        <begin position="273"/>
        <end position="299"/>
    </location>
</feature>
<dbReference type="SUPFAM" id="SSF48371">
    <property type="entry name" value="ARM repeat"/>
    <property type="match status" value="1"/>
</dbReference>
<dbReference type="Proteomes" id="UP000626109">
    <property type="component" value="Unassembled WGS sequence"/>
</dbReference>
<proteinExistence type="predicted"/>
<dbReference type="Gene3D" id="1.25.10.10">
    <property type="entry name" value="Leucine-rich Repeat Variant"/>
    <property type="match status" value="4"/>
</dbReference>
<dbReference type="InterPro" id="IPR011989">
    <property type="entry name" value="ARM-like"/>
</dbReference>
<evidence type="ECO:0000313" key="2">
    <source>
        <dbReference type="EMBL" id="CAE8732681.1"/>
    </source>
</evidence>
<dbReference type="PANTHER" id="PTHR32301:SF6">
    <property type="entry name" value="GOLVESIN-RELATED"/>
    <property type="match status" value="1"/>
</dbReference>
<gene>
    <name evidence="2" type="ORF">PGLA2088_LOCUS46504</name>
</gene>
<accession>A0A813LLT3</accession>
<comment type="caution">
    <text evidence="2">The sequence shown here is derived from an EMBL/GenBank/DDBJ whole genome shotgun (WGS) entry which is preliminary data.</text>
</comment>
<feature type="region of interest" description="Disordered" evidence="1">
    <location>
        <begin position="1"/>
        <end position="145"/>
    </location>
</feature>
<evidence type="ECO:0000313" key="3">
    <source>
        <dbReference type="Proteomes" id="UP000626109"/>
    </source>
</evidence>
<dbReference type="AlphaFoldDB" id="A0A813LLT3"/>
<dbReference type="InterPro" id="IPR016024">
    <property type="entry name" value="ARM-type_fold"/>
</dbReference>
<evidence type="ECO:0000256" key="1">
    <source>
        <dbReference type="SAM" id="MobiDB-lite"/>
    </source>
</evidence>
<dbReference type="PANTHER" id="PTHR32301">
    <property type="entry name" value="COUNTIN RECEPTOR CNR3-RELATED"/>
    <property type="match status" value="1"/>
</dbReference>